<dbReference type="EMBL" id="KZ613856">
    <property type="protein sequence ID" value="PMD55128.1"/>
    <property type="molecule type" value="Genomic_DNA"/>
</dbReference>
<dbReference type="RefSeq" id="XP_024732032.1">
    <property type="nucleotide sequence ID" value="XM_024881159.1"/>
</dbReference>
<dbReference type="AlphaFoldDB" id="A0A2J6SWI0"/>
<dbReference type="GO" id="GO:0016747">
    <property type="term" value="F:acyltransferase activity, transferring groups other than amino-acyl groups"/>
    <property type="evidence" value="ECO:0007669"/>
    <property type="project" value="InterPro"/>
</dbReference>
<dbReference type="Proteomes" id="UP000235371">
    <property type="component" value="Unassembled WGS sequence"/>
</dbReference>
<evidence type="ECO:0000259" key="1">
    <source>
        <dbReference type="PROSITE" id="PS51186"/>
    </source>
</evidence>
<dbReference type="PROSITE" id="PS51186">
    <property type="entry name" value="GNAT"/>
    <property type="match status" value="1"/>
</dbReference>
<dbReference type="InterPro" id="IPR000182">
    <property type="entry name" value="GNAT_dom"/>
</dbReference>
<dbReference type="OrthoDB" id="630895at2759"/>
<dbReference type="InParanoid" id="A0A2J6SWI0"/>
<name>A0A2J6SWI0_9HELO</name>
<keyword evidence="3" id="KW-1185">Reference proteome</keyword>
<protein>
    <submittedName>
        <fullName evidence="2">Acyl-CoA N-acyltransferase</fullName>
    </submittedName>
</protein>
<proteinExistence type="predicted"/>
<dbReference type="InterPro" id="IPR016181">
    <property type="entry name" value="Acyl_CoA_acyltransferase"/>
</dbReference>
<organism evidence="2 3">
    <name type="scientific">Hyaloscypha bicolor E</name>
    <dbReference type="NCBI Taxonomy" id="1095630"/>
    <lineage>
        <taxon>Eukaryota</taxon>
        <taxon>Fungi</taxon>
        <taxon>Dikarya</taxon>
        <taxon>Ascomycota</taxon>
        <taxon>Pezizomycotina</taxon>
        <taxon>Leotiomycetes</taxon>
        <taxon>Helotiales</taxon>
        <taxon>Hyaloscyphaceae</taxon>
        <taxon>Hyaloscypha</taxon>
        <taxon>Hyaloscypha bicolor</taxon>
    </lineage>
</organism>
<dbReference type="InterPro" id="IPR051531">
    <property type="entry name" value="N-acetyltransferase"/>
</dbReference>
<keyword evidence="2" id="KW-0012">Acyltransferase</keyword>
<accession>A0A2J6SWI0</accession>
<dbReference type="SUPFAM" id="SSF55729">
    <property type="entry name" value="Acyl-CoA N-acyltransferases (Nat)"/>
    <property type="match status" value="1"/>
</dbReference>
<dbReference type="GeneID" id="36589236"/>
<reference evidence="2 3" key="1">
    <citation type="submission" date="2016-04" db="EMBL/GenBank/DDBJ databases">
        <title>A degradative enzymes factory behind the ericoid mycorrhizal symbiosis.</title>
        <authorList>
            <consortium name="DOE Joint Genome Institute"/>
            <person name="Martino E."/>
            <person name="Morin E."/>
            <person name="Grelet G."/>
            <person name="Kuo A."/>
            <person name="Kohler A."/>
            <person name="Daghino S."/>
            <person name="Barry K."/>
            <person name="Choi C."/>
            <person name="Cichocki N."/>
            <person name="Clum A."/>
            <person name="Copeland A."/>
            <person name="Hainaut M."/>
            <person name="Haridas S."/>
            <person name="Labutti K."/>
            <person name="Lindquist E."/>
            <person name="Lipzen A."/>
            <person name="Khouja H.-R."/>
            <person name="Murat C."/>
            <person name="Ohm R."/>
            <person name="Olson A."/>
            <person name="Spatafora J."/>
            <person name="Veneault-Fourrey C."/>
            <person name="Henrissat B."/>
            <person name="Grigoriev I."/>
            <person name="Martin F."/>
            <person name="Perotto S."/>
        </authorList>
    </citation>
    <scope>NUCLEOTIDE SEQUENCE [LARGE SCALE GENOMIC DNA]</scope>
    <source>
        <strain evidence="2 3">E</strain>
    </source>
</reference>
<evidence type="ECO:0000313" key="3">
    <source>
        <dbReference type="Proteomes" id="UP000235371"/>
    </source>
</evidence>
<keyword evidence="2" id="KW-0808">Transferase</keyword>
<sequence>MESNSAPKVPSTLYTPRLTLILFSRSNPAHYACMLSCLNNATAWSQMGDYGIRTKEQLDALHDATRITSPIKLDRELIYLISLTSHPEELVGAVTLAQRSREIYPDIGWALKEEFIGKGYATEAAAEFLRALRDEIGIRDICTWPDEKNVPSNRVAEKLGFVEGGTVRVSDEGGKEAVVWILPGMKGVGRGGISISFWGEDAGKET</sequence>
<feature type="domain" description="N-acetyltransferase" evidence="1">
    <location>
        <begin position="45"/>
        <end position="185"/>
    </location>
</feature>
<gene>
    <name evidence="2" type="ORF">K444DRAFT_617581</name>
</gene>
<dbReference type="PANTHER" id="PTHR43792">
    <property type="entry name" value="GNAT FAMILY, PUTATIVE (AFU_ORTHOLOGUE AFUA_3G00765)-RELATED-RELATED"/>
    <property type="match status" value="1"/>
</dbReference>
<dbReference type="Pfam" id="PF13302">
    <property type="entry name" value="Acetyltransf_3"/>
    <property type="match status" value="1"/>
</dbReference>
<dbReference type="Gene3D" id="3.40.630.30">
    <property type="match status" value="1"/>
</dbReference>
<evidence type="ECO:0000313" key="2">
    <source>
        <dbReference type="EMBL" id="PMD55128.1"/>
    </source>
</evidence>